<evidence type="ECO:0000256" key="1">
    <source>
        <dbReference type="SAM" id="Phobius"/>
    </source>
</evidence>
<keyword evidence="1" id="KW-1133">Transmembrane helix</keyword>
<keyword evidence="1" id="KW-0812">Transmembrane</keyword>
<evidence type="ECO:0000313" key="3">
    <source>
        <dbReference type="EMBL" id="KAK9680666.1"/>
    </source>
</evidence>
<feature type="transmembrane region" description="Helical" evidence="1">
    <location>
        <begin position="350"/>
        <end position="376"/>
    </location>
</feature>
<feature type="domain" description="Tape measure protein N-terminal" evidence="2">
    <location>
        <begin position="87"/>
        <end position="259"/>
    </location>
</feature>
<feature type="transmembrane region" description="Helical" evidence="1">
    <location>
        <begin position="388"/>
        <end position="414"/>
    </location>
</feature>
<accession>A0AAW1HVL1</accession>
<feature type="transmembrane region" description="Helical" evidence="1">
    <location>
        <begin position="615"/>
        <end position="642"/>
    </location>
</feature>
<organism evidence="3 4">
    <name type="scientific">Popillia japonica</name>
    <name type="common">Japanese beetle</name>
    <dbReference type="NCBI Taxonomy" id="7064"/>
    <lineage>
        <taxon>Eukaryota</taxon>
        <taxon>Metazoa</taxon>
        <taxon>Ecdysozoa</taxon>
        <taxon>Arthropoda</taxon>
        <taxon>Hexapoda</taxon>
        <taxon>Insecta</taxon>
        <taxon>Pterygota</taxon>
        <taxon>Neoptera</taxon>
        <taxon>Endopterygota</taxon>
        <taxon>Coleoptera</taxon>
        <taxon>Polyphaga</taxon>
        <taxon>Scarabaeiformia</taxon>
        <taxon>Scarabaeidae</taxon>
        <taxon>Rutelinae</taxon>
        <taxon>Popillia</taxon>
    </lineage>
</organism>
<dbReference type="AlphaFoldDB" id="A0AAW1HVL1"/>
<feature type="transmembrane region" description="Helical" evidence="1">
    <location>
        <begin position="434"/>
        <end position="457"/>
    </location>
</feature>
<evidence type="ECO:0000259" key="2">
    <source>
        <dbReference type="Pfam" id="PF20155"/>
    </source>
</evidence>
<feature type="transmembrane region" description="Helical" evidence="1">
    <location>
        <begin position="583"/>
        <end position="609"/>
    </location>
</feature>
<dbReference type="EMBL" id="JASPKY010000881">
    <property type="protein sequence ID" value="KAK9680666.1"/>
    <property type="molecule type" value="Genomic_DNA"/>
</dbReference>
<dbReference type="NCBIfam" id="TIGR02675">
    <property type="entry name" value="tape_meas_nterm"/>
    <property type="match status" value="1"/>
</dbReference>
<dbReference type="Pfam" id="PF20155">
    <property type="entry name" value="TMP_3"/>
    <property type="match status" value="1"/>
</dbReference>
<name>A0AAW1HVL1_POPJA</name>
<feature type="transmembrane region" description="Helical" evidence="1">
    <location>
        <begin position="496"/>
        <end position="522"/>
    </location>
</feature>
<dbReference type="InterPro" id="IPR016024">
    <property type="entry name" value="ARM-type_fold"/>
</dbReference>
<sequence>MADYTLSAKITGDASGFEKAAKSAQSSLSNMQSKFSSIGKGISGLGNSITSAGNTLTNSITKPALAATTALVGVTLVKGFNRLVGIDSAQAKLKALGHDADSVTNIMNSALESVKGTAFGLDEAATTAANAVAAGIKPGQELTRYLSLTADAAAIAETSLADMGHVFNQVQTSQTAYTDDLNQLADKGLPIYQWLAEEAGVAASEVKQLASEGKISSEMLLSAVEKNIGGAAKIMGEESFAAAVANIGASIGRIGAKFLDAEGTGGGFFSSMKPLLAEFNQKLEGVEVKAEEMGRKFGDAFNNVVSKIREVKATFDGLDASTQQTILKIATIGPAVAVGIGPALKIIGPLITLVGGLFTGISTLMGGFAGLGTAIQKAGGIGSAFGKVIGAITSPVGIVIAAIVGLVAAFAYLMSTNEEFRNSIIGSFQTIITSLAPILSTLGNLIQGTIAAVLPVITSTLQTLAPVIATIVGLIAQVVAGVAPLIAQLIGSLLPVIQTVVGVVGNVLTALMPGIVAILNVVMSVLQAAIPIITDILSVVVSVVAGIISAISPVVSFIGGIISAIVSVITPIVTFIANIISSIITVIGTVIGAVTGTFNTVFSVVSGVFSNISSFIAGVINAVSGIISTLSGVVSGVFNGIYSVASSVMSRVGSFITGIFNGIKSAWNGLTSFVSGVFSGISSAVSTLVNTVKGFVNGVIGGINSAIGLINMIPGVSIGSIPYLLHGTDDWAGGFARMNEGGRGELTYLPNGTTVIPHDISVQYAKESARANANGGQSLDLGSILEGVVIAINNSTNVDGTPLMEMASEYTIEQIGNQRNSYAAVRGV</sequence>
<evidence type="ECO:0000313" key="4">
    <source>
        <dbReference type="Proteomes" id="UP001458880"/>
    </source>
</evidence>
<dbReference type="PANTHER" id="PTHR37813">
    <property type="entry name" value="FELS-2 PROPHAGE PROTEIN"/>
    <property type="match status" value="1"/>
</dbReference>
<keyword evidence="1" id="KW-0472">Membrane</keyword>
<dbReference type="SUPFAM" id="SSF48371">
    <property type="entry name" value="ARM repeat"/>
    <property type="match status" value="1"/>
</dbReference>
<feature type="transmembrane region" description="Helical" evidence="1">
    <location>
        <begin position="464"/>
        <end position="490"/>
    </location>
</feature>
<keyword evidence="4" id="KW-1185">Reference proteome</keyword>
<dbReference type="Proteomes" id="UP001458880">
    <property type="component" value="Unassembled WGS sequence"/>
</dbReference>
<proteinExistence type="predicted"/>
<reference evidence="3 4" key="1">
    <citation type="journal article" date="2024" name="BMC Genomics">
        <title>De novo assembly and annotation of Popillia japonica's genome with initial clues to its potential as an invasive pest.</title>
        <authorList>
            <person name="Cucini C."/>
            <person name="Boschi S."/>
            <person name="Funari R."/>
            <person name="Cardaioli E."/>
            <person name="Iannotti N."/>
            <person name="Marturano G."/>
            <person name="Paoli F."/>
            <person name="Bruttini M."/>
            <person name="Carapelli A."/>
            <person name="Frati F."/>
            <person name="Nardi F."/>
        </authorList>
    </citation>
    <scope>NUCLEOTIDE SEQUENCE [LARGE SCALE GENOMIC DNA]</scope>
    <source>
        <strain evidence="3">DMR45628</strain>
    </source>
</reference>
<protein>
    <submittedName>
        <fullName evidence="3">Tape measure protein</fullName>
    </submittedName>
</protein>
<dbReference type="InterPro" id="IPR013491">
    <property type="entry name" value="Tape_meas_N"/>
</dbReference>
<feature type="transmembrane region" description="Helical" evidence="1">
    <location>
        <begin position="557"/>
        <end position="576"/>
    </location>
</feature>
<gene>
    <name evidence="3" type="ORF">QE152_g38936</name>
</gene>
<dbReference type="Gene3D" id="1.20.120.20">
    <property type="entry name" value="Apolipoprotein"/>
    <property type="match status" value="1"/>
</dbReference>
<dbReference type="PANTHER" id="PTHR37813:SF1">
    <property type="entry name" value="FELS-2 PROPHAGE PROTEIN"/>
    <property type="match status" value="1"/>
</dbReference>
<comment type="caution">
    <text evidence="3">The sequence shown here is derived from an EMBL/GenBank/DDBJ whole genome shotgun (WGS) entry which is preliminary data.</text>
</comment>